<keyword evidence="8 10" id="KW-0503">Monooxygenase</keyword>
<dbReference type="Pfam" id="PF00067">
    <property type="entry name" value="p450"/>
    <property type="match status" value="1"/>
</dbReference>
<dbReference type="GO" id="GO:0016705">
    <property type="term" value="F:oxidoreductase activity, acting on paired donors, with incorporation or reduction of molecular oxygen"/>
    <property type="evidence" value="ECO:0007669"/>
    <property type="project" value="InterPro"/>
</dbReference>
<dbReference type="EMBL" id="KL142370">
    <property type="protein sequence ID" value="KDR82002.1"/>
    <property type="molecule type" value="Genomic_DNA"/>
</dbReference>
<evidence type="ECO:0000256" key="4">
    <source>
        <dbReference type="ARBA" id="ARBA00022617"/>
    </source>
</evidence>
<accession>A0A067TI54</accession>
<sequence>MFAEGDFLAPSLVLFAFVVYYGFLWYNTSGASLRARGISLPPGPKQKWITGNLHQLPRAEPWLTYESWSKTYGPIVYFRVFKNKTIVLNSSKVVLDLLESRSSIYSDRPTIWMGGELAGRKRSVFWTSFMDSRFRLFRRLLQSGLNPRASKSYRPIQMQETKVLLQGLATSPEAFSPHIRRNAVAVILKVAYGYQVASNDDPLVRHLDEGFQLLGTLMIPGKYWIEFFPILRFLPAWFPGAYFKRRAYAVGQELSQIENIPFDWARKEIATGDFVESFTSKLLEEETALGQKSLEDIKWSAAALYVGGGETTVSALRSFILLMTLHPDIQRRAQEDIDSVAPNRLPTIDDYESLPYIRAIVKETVRWAPVAPVGLPHRVMEDDIYENYFIPKGTRVIANIWAITHDEEIYPESHVFDPSRHLGSTPQPDPFKFVFGFGRRTCPGAHLAEMSLFLNMASILAVFKISKAVDENGLEIMPEIAWMTGATMNLKPFKCQIQPRSNEHLSLLA</sequence>
<dbReference type="GO" id="GO:0004497">
    <property type="term" value="F:monooxygenase activity"/>
    <property type="evidence" value="ECO:0007669"/>
    <property type="project" value="UniProtKB-KW"/>
</dbReference>
<gene>
    <name evidence="12" type="ORF">GALMADRAFT_60016</name>
</gene>
<dbReference type="InterPro" id="IPR050364">
    <property type="entry name" value="Cytochrome_P450_fung"/>
</dbReference>
<proteinExistence type="inferred from homology"/>
<comment type="similarity">
    <text evidence="3 10">Belongs to the cytochrome P450 family.</text>
</comment>
<comment type="pathway">
    <text evidence="2">Secondary metabolite biosynthesis.</text>
</comment>
<dbReference type="Gene3D" id="1.10.630.10">
    <property type="entry name" value="Cytochrome P450"/>
    <property type="match status" value="1"/>
</dbReference>
<evidence type="ECO:0000256" key="8">
    <source>
        <dbReference type="ARBA" id="ARBA00023033"/>
    </source>
</evidence>
<evidence type="ECO:0000313" key="12">
    <source>
        <dbReference type="EMBL" id="KDR82002.1"/>
    </source>
</evidence>
<evidence type="ECO:0008006" key="14">
    <source>
        <dbReference type="Google" id="ProtNLM"/>
    </source>
</evidence>
<dbReference type="PANTHER" id="PTHR46300">
    <property type="entry name" value="P450, PUTATIVE (EUROFUNG)-RELATED-RELATED"/>
    <property type="match status" value="1"/>
</dbReference>
<feature type="binding site" description="axial binding residue" evidence="9">
    <location>
        <position position="442"/>
    </location>
    <ligand>
        <name>heme</name>
        <dbReference type="ChEBI" id="CHEBI:30413"/>
    </ligand>
    <ligandPart>
        <name>Fe</name>
        <dbReference type="ChEBI" id="CHEBI:18248"/>
    </ligandPart>
</feature>
<evidence type="ECO:0000256" key="2">
    <source>
        <dbReference type="ARBA" id="ARBA00005179"/>
    </source>
</evidence>
<dbReference type="InterPro" id="IPR017972">
    <property type="entry name" value="Cyt_P450_CS"/>
</dbReference>
<keyword evidence="5 9" id="KW-0479">Metal-binding</keyword>
<evidence type="ECO:0000256" key="6">
    <source>
        <dbReference type="ARBA" id="ARBA00023002"/>
    </source>
</evidence>
<evidence type="ECO:0000256" key="5">
    <source>
        <dbReference type="ARBA" id="ARBA00022723"/>
    </source>
</evidence>
<dbReference type="AlphaFoldDB" id="A0A067TI54"/>
<keyword evidence="11" id="KW-0812">Transmembrane</keyword>
<dbReference type="GO" id="GO:0020037">
    <property type="term" value="F:heme binding"/>
    <property type="evidence" value="ECO:0007669"/>
    <property type="project" value="InterPro"/>
</dbReference>
<evidence type="ECO:0000256" key="7">
    <source>
        <dbReference type="ARBA" id="ARBA00023004"/>
    </source>
</evidence>
<dbReference type="SUPFAM" id="SSF48264">
    <property type="entry name" value="Cytochrome P450"/>
    <property type="match status" value="1"/>
</dbReference>
<dbReference type="STRING" id="685588.A0A067TI54"/>
<dbReference type="PROSITE" id="PS00086">
    <property type="entry name" value="CYTOCHROME_P450"/>
    <property type="match status" value="1"/>
</dbReference>
<evidence type="ECO:0000256" key="10">
    <source>
        <dbReference type="RuleBase" id="RU000461"/>
    </source>
</evidence>
<dbReference type="InterPro" id="IPR036396">
    <property type="entry name" value="Cyt_P450_sf"/>
</dbReference>
<keyword evidence="7 9" id="KW-0408">Iron</keyword>
<keyword evidence="11" id="KW-0472">Membrane</keyword>
<dbReference type="PRINTS" id="PR00385">
    <property type="entry name" value="P450"/>
</dbReference>
<organism evidence="12 13">
    <name type="scientific">Galerina marginata (strain CBS 339.88)</name>
    <dbReference type="NCBI Taxonomy" id="685588"/>
    <lineage>
        <taxon>Eukaryota</taxon>
        <taxon>Fungi</taxon>
        <taxon>Dikarya</taxon>
        <taxon>Basidiomycota</taxon>
        <taxon>Agaricomycotina</taxon>
        <taxon>Agaricomycetes</taxon>
        <taxon>Agaricomycetidae</taxon>
        <taxon>Agaricales</taxon>
        <taxon>Agaricineae</taxon>
        <taxon>Strophariaceae</taxon>
        <taxon>Galerina</taxon>
    </lineage>
</organism>
<dbReference type="CDD" id="cd11065">
    <property type="entry name" value="CYP64-like"/>
    <property type="match status" value="1"/>
</dbReference>
<keyword evidence="13" id="KW-1185">Reference proteome</keyword>
<dbReference type="Proteomes" id="UP000027222">
    <property type="component" value="Unassembled WGS sequence"/>
</dbReference>
<feature type="transmembrane region" description="Helical" evidence="11">
    <location>
        <begin position="7"/>
        <end position="26"/>
    </location>
</feature>
<evidence type="ECO:0000256" key="11">
    <source>
        <dbReference type="SAM" id="Phobius"/>
    </source>
</evidence>
<dbReference type="PANTHER" id="PTHR46300:SF7">
    <property type="entry name" value="P450, PUTATIVE (EUROFUNG)-RELATED"/>
    <property type="match status" value="1"/>
</dbReference>
<protein>
    <recommendedName>
        <fullName evidence="14">Cytochrome P450</fullName>
    </recommendedName>
</protein>
<evidence type="ECO:0000313" key="13">
    <source>
        <dbReference type="Proteomes" id="UP000027222"/>
    </source>
</evidence>
<dbReference type="OrthoDB" id="2789670at2759"/>
<evidence type="ECO:0000256" key="3">
    <source>
        <dbReference type="ARBA" id="ARBA00010617"/>
    </source>
</evidence>
<dbReference type="PRINTS" id="PR00463">
    <property type="entry name" value="EP450I"/>
</dbReference>
<keyword evidence="6 10" id="KW-0560">Oxidoreductase</keyword>
<dbReference type="GO" id="GO:0005506">
    <property type="term" value="F:iron ion binding"/>
    <property type="evidence" value="ECO:0007669"/>
    <property type="project" value="InterPro"/>
</dbReference>
<evidence type="ECO:0000256" key="9">
    <source>
        <dbReference type="PIRSR" id="PIRSR602401-1"/>
    </source>
</evidence>
<evidence type="ECO:0000256" key="1">
    <source>
        <dbReference type="ARBA" id="ARBA00001971"/>
    </source>
</evidence>
<reference evidence="13" key="1">
    <citation type="journal article" date="2014" name="Proc. Natl. Acad. Sci. U.S.A.">
        <title>Extensive sampling of basidiomycete genomes demonstrates inadequacy of the white-rot/brown-rot paradigm for wood decay fungi.</title>
        <authorList>
            <person name="Riley R."/>
            <person name="Salamov A.A."/>
            <person name="Brown D.W."/>
            <person name="Nagy L.G."/>
            <person name="Floudas D."/>
            <person name="Held B.W."/>
            <person name="Levasseur A."/>
            <person name="Lombard V."/>
            <person name="Morin E."/>
            <person name="Otillar R."/>
            <person name="Lindquist E.A."/>
            <person name="Sun H."/>
            <person name="LaButti K.M."/>
            <person name="Schmutz J."/>
            <person name="Jabbour D."/>
            <person name="Luo H."/>
            <person name="Baker S.E."/>
            <person name="Pisabarro A.G."/>
            <person name="Walton J.D."/>
            <person name="Blanchette R.A."/>
            <person name="Henrissat B."/>
            <person name="Martin F."/>
            <person name="Cullen D."/>
            <person name="Hibbett D.S."/>
            <person name="Grigoriev I.V."/>
        </authorList>
    </citation>
    <scope>NUCLEOTIDE SEQUENCE [LARGE SCALE GENOMIC DNA]</scope>
    <source>
        <strain evidence="13">CBS 339.88</strain>
    </source>
</reference>
<keyword evidence="11" id="KW-1133">Transmembrane helix</keyword>
<dbReference type="HOGENOM" id="CLU_001570_2_3_1"/>
<comment type="cofactor">
    <cofactor evidence="1 9">
        <name>heme</name>
        <dbReference type="ChEBI" id="CHEBI:30413"/>
    </cofactor>
</comment>
<dbReference type="InterPro" id="IPR001128">
    <property type="entry name" value="Cyt_P450"/>
</dbReference>
<dbReference type="InterPro" id="IPR002401">
    <property type="entry name" value="Cyt_P450_E_grp-I"/>
</dbReference>
<keyword evidence="4 9" id="KW-0349">Heme</keyword>
<name>A0A067TI54_GALM3</name>